<evidence type="ECO:0000313" key="1">
    <source>
        <dbReference type="EMBL" id="JAE03204.1"/>
    </source>
</evidence>
<organism evidence="1">
    <name type="scientific">Arundo donax</name>
    <name type="common">Giant reed</name>
    <name type="synonym">Donax arundinaceus</name>
    <dbReference type="NCBI Taxonomy" id="35708"/>
    <lineage>
        <taxon>Eukaryota</taxon>
        <taxon>Viridiplantae</taxon>
        <taxon>Streptophyta</taxon>
        <taxon>Embryophyta</taxon>
        <taxon>Tracheophyta</taxon>
        <taxon>Spermatophyta</taxon>
        <taxon>Magnoliopsida</taxon>
        <taxon>Liliopsida</taxon>
        <taxon>Poales</taxon>
        <taxon>Poaceae</taxon>
        <taxon>PACMAD clade</taxon>
        <taxon>Arundinoideae</taxon>
        <taxon>Arundineae</taxon>
        <taxon>Arundo</taxon>
    </lineage>
</organism>
<protein>
    <submittedName>
        <fullName evidence="1">Uncharacterized protein</fullName>
    </submittedName>
</protein>
<sequence>MSKNYIERYNSTEQATFTNKLRQKRREQRGITPLCWRTL</sequence>
<dbReference type="AlphaFoldDB" id="A0A0A9I7Y4"/>
<accession>A0A0A9I7Y4</accession>
<name>A0A0A9I7Y4_ARUDO</name>
<proteinExistence type="predicted"/>
<reference evidence="1" key="2">
    <citation type="journal article" date="2015" name="Data Brief">
        <title>Shoot transcriptome of the giant reed, Arundo donax.</title>
        <authorList>
            <person name="Barrero R.A."/>
            <person name="Guerrero F.D."/>
            <person name="Moolhuijzen P."/>
            <person name="Goolsby J.A."/>
            <person name="Tidwell J."/>
            <person name="Bellgard S.E."/>
            <person name="Bellgard M.I."/>
        </authorList>
    </citation>
    <scope>NUCLEOTIDE SEQUENCE</scope>
    <source>
        <tissue evidence="1">Shoot tissue taken approximately 20 cm above the soil surface</tissue>
    </source>
</reference>
<reference evidence="1" key="1">
    <citation type="submission" date="2014-09" db="EMBL/GenBank/DDBJ databases">
        <authorList>
            <person name="Magalhaes I.L.F."/>
            <person name="Oliveira U."/>
            <person name="Santos F.R."/>
            <person name="Vidigal T.H.D.A."/>
            <person name="Brescovit A.D."/>
            <person name="Santos A.J."/>
        </authorList>
    </citation>
    <scope>NUCLEOTIDE SEQUENCE</scope>
    <source>
        <tissue evidence="1">Shoot tissue taken approximately 20 cm above the soil surface</tissue>
    </source>
</reference>
<dbReference type="EMBL" id="GBRH01194692">
    <property type="protein sequence ID" value="JAE03204.1"/>
    <property type="molecule type" value="Transcribed_RNA"/>
</dbReference>